<dbReference type="PANTHER" id="PTHR43201:SF5">
    <property type="entry name" value="MEDIUM-CHAIN ACYL-COA LIGASE ACSF2, MITOCHONDRIAL"/>
    <property type="match status" value="1"/>
</dbReference>
<dbReference type="eggNOG" id="COG0318">
    <property type="taxonomic scope" value="Bacteria"/>
</dbReference>
<keyword evidence="3 5" id="KW-0547">Nucleotide-binding</keyword>
<evidence type="ECO:0000256" key="1">
    <source>
        <dbReference type="ARBA" id="ARBA00022428"/>
    </source>
</evidence>
<keyword evidence="9" id="KW-1185">Reference proteome</keyword>
<dbReference type="InterPro" id="IPR042099">
    <property type="entry name" value="ANL_N_sf"/>
</dbReference>
<evidence type="ECO:0000256" key="2">
    <source>
        <dbReference type="ARBA" id="ARBA00022598"/>
    </source>
</evidence>
<dbReference type="HAMAP" id="MF_00731">
    <property type="entry name" value="MenE"/>
    <property type="match status" value="1"/>
</dbReference>
<evidence type="ECO:0000313" key="9">
    <source>
        <dbReference type="Proteomes" id="UP000051296"/>
    </source>
</evidence>
<dbReference type="InterPro" id="IPR000873">
    <property type="entry name" value="AMP-dep_synth/lig_dom"/>
</dbReference>
<organism evidence="8 9">
    <name type="scientific">Weissella halotolerans DSM 20190</name>
    <dbReference type="NCBI Taxonomy" id="1123500"/>
    <lineage>
        <taxon>Bacteria</taxon>
        <taxon>Bacillati</taxon>
        <taxon>Bacillota</taxon>
        <taxon>Bacilli</taxon>
        <taxon>Lactobacillales</taxon>
        <taxon>Lactobacillaceae</taxon>
        <taxon>Weissella</taxon>
    </lineage>
</organism>
<dbReference type="STRING" id="1123500.GCA_000420365_00882"/>
<dbReference type="NCBIfam" id="TIGR01923">
    <property type="entry name" value="menE"/>
    <property type="match status" value="1"/>
</dbReference>
<accession>A0A0R2FV41</accession>
<dbReference type="Gene3D" id="3.40.50.12780">
    <property type="entry name" value="N-terminal domain of ligase-like"/>
    <property type="match status" value="1"/>
</dbReference>
<dbReference type="InterPro" id="IPR045851">
    <property type="entry name" value="AMP-bd_C_sf"/>
</dbReference>
<dbReference type="InterPro" id="IPR025110">
    <property type="entry name" value="AMP-bd_C"/>
</dbReference>
<dbReference type="PATRIC" id="fig|1123500.6.peg.562"/>
<dbReference type="UniPathway" id="UPA01057">
    <property type="reaction ID" value="UER00166"/>
</dbReference>
<comment type="caution">
    <text evidence="8">The sequence shown here is derived from an EMBL/GenBank/DDBJ whole genome shotgun (WGS) entry which is preliminary data.</text>
</comment>
<dbReference type="GO" id="GO:0008756">
    <property type="term" value="F:o-succinylbenzoate-CoA ligase activity"/>
    <property type="evidence" value="ECO:0007669"/>
    <property type="project" value="UniProtKB-UniRule"/>
</dbReference>
<keyword evidence="1 5" id="KW-0474">Menaquinone biosynthesis</keyword>
<proteinExistence type="inferred from homology"/>
<gene>
    <name evidence="5" type="primary">menE</name>
    <name evidence="8" type="ORF">IV68_GL000559</name>
</gene>
<dbReference type="Gene3D" id="3.30.300.30">
    <property type="match status" value="1"/>
</dbReference>
<name>A0A0R2FV41_9LACO</name>
<dbReference type="EC" id="6.2.1.26" evidence="5"/>
<dbReference type="EMBL" id="JQAX01000002">
    <property type="protein sequence ID" value="KRN32210.1"/>
    <property type="molecule type" value="Genomic_DNA"/>
</dbReference>
<dbReference type="RefSeq" id="WP_022791642.1">
    <property type="nucleotide sequence ID" value="NZ_ATUU01000002.1"/>
</dbReference>
<dbReference type="InParanoid" id="A0A0R2FV41"/>
<feature type="domain" description="AMP-dependent synthetase/ligase" evidence="6">
    <location>
        <begin position="7"/>
        <end position="341"/>
    </location>
</feature>
<keyword evidence="2 5" id="KW-0436">Ligase</keyword>
<dbReference type="GO" id="GO:0031956">
    <property type="term" value="F:medium-chain fatty acid-CoA ligase activity"/>
    <property type="evidence" value="ECO:0007669"/>
    <property type="project" value="TreeGrafter"/>
</dbReference>
<dbReference type="NCBIfam" id="NF002966">
    <property type="entry name" value="PRK03640.1"/>
    <property type="match status" value="1"/>
</dbReference>
<comment type="pathway">
    <text evidence="5">Quinol/quinone metabolism; 1,4-dihydroxy-2-naphthoate biosynthesis; 1,4-dihydroxy-2-naphthoate from chorismate: step 5/7.</text>
</comment>
<dbReference type="Proteomes" id="UP000051296">
    <property type="component" value="Unassembled WGS sequence"/>
</dbReference>
<sequence>MENWLSKRAYLSPDAPAVQYGSQELTFKELQVAVLALAGKLVNVLDGNQRVGLLTRNNLMGYELILALQQLGRQIVLLNSRLADDELAYQISDANLSQVVVDDQLQYQLAVEQLSFTTIKNTQGKTVEPVVEFDNDQVTTIMYTSGTTGKPKGVLQTFGNHFYSAMGSVLNLGLTDQEAWLAVVPIFHISGLSIMMRSLLYGTKVVLVEKFSATDINHLLLDGQATIMSVVPTMLTALQADLSLGQRYPKHFRTFLVGGGPIDRTDLEHAQASGATIVQSYGMTETASQVVALDPKDAVKKIGSVGKPLFPVSLRIKTNDTSVNAVGRVQLKSPTLTAGYLNQTKKYLASFDEGWFDTGDWGYLDSEGYLYIVGREGDMISSGGENVFPDEVEAVYRALPEVDEVVVLGKKNQEWGQVPVAIIRFKAAASLSSEALRAYGRQHLAHYKVPQTFYLDQGTSFPRTASGKLQRYQLAKVLASFDLLP</sequence>
<dbReference type="UniPathway" id="UPA00079"/>
<reference evidence="8 9" key="1">
    <citation type="journal article" date="2015" name="Genome Announc.">
        <title>Expanding the biotechnology potential of lactobacilli through comparative genomics of 213 strains and associated genera.</title>
        <authorList>
            <person name="Sun Z."/>
            <person name="Harris H.M."/>
            <person name="McCann A."/>
            <person name="Guo C."/>
            <person name="Argimon S."/>
            <person name="Zhang W."/>
            <person name="Yang X."/>
            <person name="Jeffery I.B."/>
            <person name="Cooney J.C."/>
            <person name="Kagawa T.F."/>
            <person name="Liu W."/>
            <person name="Song Y."/>
            <person name="Salvetti E."/>
            <person name="Wrobel A."/>
            <person name="Rasinkangas P."/>
            <person name="Parkhill J."/>
            <person name="Rea M.C."/>
            <person name="O'Sullivan O."/>
            <person name="Ritari J."/>
            <person name="Douillard F.P."/>
            <person name="Paul Ross R."/>
            <person name="Yang R."/>
            <person name="Briner A.E."/>
            <person name="Felis G.E."/>
            <person name="de Vos W.M."/>
            <person name="Barrangou R."/>
            <person name="Klaenhammer T.R."/>
            <person name="Caufield P.W."/>
            <person name="Cui Y."/>
            <person name="Zhang H."/>
            <person name="O'Toole P.W."/>
        </authorList>
    </citation>
    <scope>NUCLEOTIDE SEQUENCE [LARGE SCALE GENOMIC DNA]</scope>
    <source>
        <strain evidence="8 9">DSM 20190</strain>
    </source>
</reference>
<dbReference type="GO" id="GO:0006631">
    <property type="term" value="P:fatty acid metabolic process"/>
    <property type="evidence" value="ECO:0007669"/>
    <property type="project" value="TreeGrafter"/>
</dbReference>
<dbReference type="SUPFAM" id="SSF56801">
    <property type="entry name" value="Acetyl-CoA synthetase-like"/>
    <property type="match status" value="1"/>
</dbReference>
<protein>
    <recommendedName>
        <fullName evidence="5">2-succinylbenzoate--CoA ligase</fullName>
        <ecNumber evidence="5">6.2.1.26</ecNumber>
    </recommendedName>
    <alternativeName>
        <fullName evidence="5">o-succinylbenzoyl-CoA synthetase</fullName>
        <shortName evidence="5">OSB-CoA synthetase</shortName>
    </alternativeName>
</protein>
<comment type="catalytic activity">
    <reaction evidence="5">
        <text>2-succinylbenzoate + ATP + CoA = 2-succinylbenzoyl-CoA + AMP + diphosphate</text>
        <dbReference type="Rhea" id="RHEA:17009"/>
        <dbReference type="ChEBI" id="CHEBI:18325"/>
        <dbReference type="ChEBI" id="CHEBI:30616"/>
        <dbReference type="ChEBI" id="CHEBI:33019"/>
        <dbReference type="ChEBI" id="CHEBI:57287"/>
        <dbReference type="ChEBI" id="CHEBI:57364"/>
        <dbReference type="ChEBI" id="CHEBI:456215"/>
        <dbReference type="EC" id="6.2.1.26"/>
    </reaction>
</comment>
<dbReference type="Pfam" id="PF13193">
    <property type="entry name" value="AMP-binding_C"/>
    <property type="match status" value="1"/>
</dbReference>
<evidence type="ECO:0000256" key="5">
    <source>
        <dbReference type="HAMAP-Rule" id="MF_00731"/>
    </source>
</evidence>
<dbReference type="InterPro" id="IPR010192">
    <property type="entry name" value="MenE"/>
</dbReference>
<evidence type="ECO:0000259" key="7">
    <source>
        <dbReference type="Pfam" id="PF13193"/>
    </source>
</evidence>
<keyword evidence="4 5" id="KW-0067">ATP-binding</keyword>
<evidence type="ECO:0000259" key="6">
    <source>
        <dbReference type="Pfam" id="PF00501"/>
    </source>
</evidence>
<dbReference type="InterPro" id="IPR020845">
    <property type="entry name" value="AMP-binding_CS"/>
</dbReference>
<comment type="similarity">
    <text evidence="5">Belongs to the ATP-dependent AMP-binding enzyme family. MenE subfamily.</text>
</comment>
<dbReference type="PANTHER" id="PTHR43201">
    <property type="entry name" value="ACYL-COA SYNTHETASE"/>
    <property type="match status" value="1"/>
</dbReference>
<dbReference type="FunCoup" id="A0A0R2FV41">
    <property type="interactions" value="53"/>
</dbReference>
<dbReference type="AlphaFoldDB" id="A0A0R2FV41"/>
<feature type="domain" description="AMP-binding enzyme C-terminal" evidence="7">
    <location>
        <begin position="391"/>
        <end position="468"/>
    </location>
</feature>
<dbReference type="GO" id="GO:0005524">
    <property type="term" value="F:ATP binding"/>
    <property type="evidence" value="ECO:0007669"/>
    <property type="project" value="UniProtKB-KW"/>
</dbReference>
<dbReference type="PROSITE" id="PS00455">
    <property type="entry name" value="AMP_BINDING"/>
    <property type="match status" value="1"/>
</dbReference>
<dbReference type="Pfam" id="PF00501">
    <property type="entry name" value="AMP-binding"/>
    <property type="match status" value="1"/>
</dbReference>
<evidence type="ECO:0000256" key="3">
    <source>
        <dbReference type="ARBA" id="ARBA00022741"/>
    </source>
</evidence>
<dbReference type="OrthoDB" id="9762242at2"/>
<evidence type="ECO:0000256" key="4">
    <source>
        <dbReference type="ARBA" id="ARBA00022840"/>
    </source>
</evidence>
<comment type="function">
    <text evidence="5">Converts 2-succinylbenzoate (OSB) to 2-succinylbenzoyl-CoA (OSB-CoA).</text>
</comment>
<evidence type="ECO:0000313" key="8">
    <source>
        <dbReference type="EMBL" id="KRN32210.1"/>
    </source>
</evidence>
<comment type="pathway">
    <text evidence="5">Quinol/quinone metabolism; menaquinone biosynthesis.</text>
</comment>
<dbReference type="GO" id="GO:0009234">
    <property type="term" value="P:menaquinone biosynthetic process"/>
    <property type="evidence" value="ECO:0007669"/>
    <property type="project" value="UniProtKB-UniRule"/>
</dbReference>